<dbReference type="InterPro" id="IPR036582">
    <property type="entry name" value="Mao_N_sf"/>
</dbReference>
<keyword evidence="4" id="KW-1185">Reference proteome</keyword>
<protein>
    <recommendedName>
        <fullName evidence="2">Copper amine oxidase-like N-terminal domain-containing protein</fullName>
    </recommendedName>
</protein>
<dbReference type="Pfam" id="PF07833">
    <property type="entry name" value="Cu_amine_oxidN1"/>
    <property type="match status" value="1"/>
</dbReference>
<dbReference type="InterPro" id="IPR012854">
    <property type="entry name" value="Cu_amine_oxidase-like_N"/>
</dbReference>
<evidence type="ECO:0000313" key="3">
    <source>
        <dbReference type="EMBL" id="MBD7945338.1"/>
    </source>
</evidence>
<feature type="signal peptide" evidence="1">
    <location>
        <begin position="1"/>
        <end position="25"/>
    </location>
</feature>
<feature type="chain" id="PRO_5045125364" description="Copper amine oxidase-like N-terminal domain-containing protein" evidence="1">
    <location>
        <begin position="26"/>
        <end position="470"/>
    </location>
</feature>
<keyword evidence="1" id="KW-0732">Signal</keyword>
<name>A0ABR8RC36_9BACI</name>
<comment type="caution">
    <text evidence="3">The sequence shown here is derived from an EMBL/GenBank/DDBJ whole genome shotgun (WGS) entry which is preliminary data.</text>
</comment>
<dbReference type="SUPFAM" id="SSF55383">
    <property type="entry name" value="Copper amine oxidase, domain N"/>
    <property type="match status" value="1"/>
</dbReference>
<organism evidence="3 4">
    <name type="scientific">Psychrobacillus faecigallinarum</name>
    <dbReference type="NCBI Taxonomy" id="2762235"/>
    <lineage>
        <taxon>Bacteria</taxon>
        <taxon>Bacillati</taxon>
        <taxon>Bacillota</taxon>
        <taxon>Bacilli</taxon>
        <taxon>Bacillales</taxon>
        <taxon>Bacillaceae</taxon>
        <taxon>Psychrobacillus</taxon>
    </lineage>
</organism>
<reference evidence="3 4" key="1">
    <citation type="submission" date="2020-08" db="EMBL/GenBank/DDBJ databases">
        <title>A Genomic Blueprint of the Chicken Gut Microbiome.</title>
        <authorList>
            <person name="Gilroy R."/>
            <person name="Ravi A."/>
            <person name="Getino M."/>
            <person name="Pursley I."/>
            <person name="Horton D.L."/>
            <person name="Alikhan N.-F."/>
            <person name="Baker D."/>
            <person name="Gharbi K."/>
            <person name="Hall N."/>
            <person name="Watson M."/>
            <person name="Adriaenssens E.M."/>
            <person name="Foster-Nyarko E."/>
            <person name="Jarju S."/>
            <person name="Secka A."/>
            <person name="Antonio M."/>
            <person name="Oren A."/>
            <person name="Chaudhuri R."/>
            <person name="La Ragione R.M."/>
            <person name="Hildebrand F."/>
            <person name="Pallen M.J."/>
        </authorList>
    </citation>
    <scope>NUCLEOTIDE SEQUENCE [LARGE SCALE GENOMIC DNA]</scope>
    <source>
        <strain evidence="3 4">Sa2BUA9</strain>
    </source>
</reference>
<dbReference type="Proteomes" id="UP000640786">
    <property type="component" value="Unassembled WGS sequence"/>
</dbReference>
<evidence type="ECO:0000256" key="1">
    <source>
        <dbReference type="SAM" id="SignalP"/>
    </source>
</evidence>
<proteinExistence type="predicted"/>
<sequence length="470" mass="53411">MKKLHYLSFSFIAICLLLTPTFVLAKEGEDTMVKENSKLERFTGIVKEVVNKEDNVILTVETEQKEPIVTVFTITNETLLYNSGTAKEIEKKEFVKGQRIEAYYDKTKARTMIYPAQISPELIIAHDGKNVGFTKVGVFDEELTSEDNQLKLNLSKETLVVNKDGESIDQKNLVGNELIVFYKTSTRSIPAQTIPNKVVVLEEKDASNFMKFSGTIKEVSKNNKEVTLTVETNEKEPQISILVLNKDVIALNSASTKAISIDSFKKGMKIDAYYDKNKPMILIYPPRISPEIIVAHEEKSGLVKVSKFDKQFVSLDKELKLQITNKTELVDEKGKKISKNDLTNKELIVFYSSPKNNQKLTTPSKIIALEYIEPVQKELNKIIENDHLIQNGVKMIPIREVAQYLGYEVMSHPKRNSVYLKLGNSSLSITRGELKYGYNRSIREFQETPVLHNKKTYVSEDILEILVPES</sequence>
<feature type="domain" description="Copper amine oxidase-like N-terminal" evidence="2">
    <location>
        <begin position="385"/>
        <end position="462"/>
    </location>
</feature>
<dbReference type="Gene3D" id="3.30.457.10">
    <property type="entry name" value="Copper amine oxidase-like, N-terminal domain"/>
    <property type="match status" value="1"/>
</dbReference>
<dbReference type="RefSeq" id="WP_144539359.1">
    <property type="nucleotide sequence ID" value="NZ_JACSQO010000008.1"/>
</dbReference>
<dbReference type="EMBL" id="JACSQO010000008">
    <property type="protein sequence ID" value="MBD7945338.1"/>
    <property type="molecule type" value="Genomic_DNA"/>
</dbReference>
<evidence type="ECO:0000259" key="2">
    <source>
        <dbReference type="Pfam" id="PF07833"/>
    </source>
</evidence>
<gene>
    <name evidence="3" type="ORF">H9650_14520</name>
</gene>
<evidence type="ECO:0000313" key="4">
    <source>
        <dbReference type="Proteomes" id="UP000640786"/>
    </source>
</evidence>
<accession>A0ABR8RC36</accession>